<name>A0ABR3TNN6_9PEZI</name>
<feature type="compositionally biased region" description="Polar residues" evidence="1">
    <location>
        <begin position="236"/>
        <end position="254"/>
    </location>
</feature>
<evidence type="ECO:0008006" key="4">
    <source>
        <dbReference type="Google" id="ProtNLM"/>
    </source>
</evidence>
<protein>
    <recommendedName>
        <fullName evidence="4">FCP1 homology domain-containing protein</fullName>
    </recommendedName>
</protein>
<dbReference type="EMBL" id="JAKEKT020000042">
    <property type="protein sequence ID" value="KAL1641190.1"/>
    <property type="molecule type" value="Genomic_DNA"/>
</dbReference>
<comment type="caution">
    <text evidence="2">The sequence shown here is derived from an EMBL/GenBank/DDBJ whole genome shotgun (WGS) entry which is preliminary data.</text>
</comment>
<feature type="region of interest" description="Disordered" evidence="1">
    <location>
        <begin position="98"/>
        <end position="290"/>
    </location>
</feature>
<feature type="region of interest" description="Disordered" evidence="1">
    <location>
        <begin position="1"/>
        <end position="62"/>
    </location>
</feature>
<feature type="compositionally biased region" description="Basic and acidic residues" evidence="1">
    <location>
        <begin position="10"/>
        <end position="24"/>
    </location>
</feature>
<feature type="compositionally biased region" description="Gly residues" evidence="1">
    <location>
        <begin position="117"/>
        <end position="127"/>
    </location>
</feature>
<reference evidence="2 3" key="1">
    <citation type="journal article" date="2023" name="Plant Dis.">
        <title>First Report of Diplodia intermedia Causing Canker and Dieback Diseases on Apple Trees in Canada.</title>
        <authorList>
            <person name="Ellouze W."/>
            <person name="Ilyukhin E."/>
            <person name="Sulman M."/>
            <person name="Ali S."/>
        </authorList>
    </citation>
    <scope>NUCLEOTIDE SEQUENCE [LARGE SCALE GENOMIC DNA]</scope>
    <source>
        <strain evidence="2 3">M45-28</strain>
    </source>
</reference>
<dbReference type="Proteomes" id="UP001521184">
    <property type="component" value="Unassembled WGS sequence"/>
</dbReference>
<proteinExistence type="predicted"/>
<sequence length="484" mass="54087">MSGHQAPNKNKREEELKAEREAERQAAAQGGSQDEDQPADSSSSLFNPNYRGLPAVGQHGQQLQSMNASGIYRHPTHSFHVPTYHRRQGRGYHNSHFAPPYHHAARRSRGYPPGQGSFHGRGAGGGRLPPTGPRFGAPYPPRTHQQAPIQQLPGRGTPPIGPRFQSRGLGPNAGQRGGQRPPVLSSANSQPVAPRRDRPTPTGPRAFGDDDFPTLGTGQSRQPAPRQQPDVVTIRPGQQASQAPEGQARPSSSRGRGRFVPFTDFNPSSAPPPESKQRQAATQPPPRRRRNPAFKLALSECYRGKVIFIDDLPGLDYSSHPAIIRSIDPVTQTIKFFKKSSFKNIGGFMEKYGEYVNQSQKKWHEKQWLLVDDGSTQPHHGTPLLRLANGEKMPEKGSYVDIHGDTELHVDCFSKYSRFGVFPELFLPEEEMRKLENYSRWYLGKDTEYREAEEKKKREKWQMDGSADVDIGDVYEDSENEIAR</sequence>
<organism evidence="2 3">
    <name type="scientific">Diplodia intermedia</name>
    <dbReference type="NCBI Taxonomy" id="856260"/>
    <lineage>
        <taxon>Eukaryota</taxon>
        <taxon>Fungi</taxon>
        <taxon>Dikarya</taxon>
        <taxon>Ascomycota</taxon>
        <taxon>Pezizomycotina</taxon>
        <taxon>Dothideomycetes</taxon>
        <taxon>Dothideomycetes incertae sedis</taxon>
        <taxon>Botryosphaeriales</taxon>
        <taxon>Botryosphaeriaceae</taxon>
        <taxon>Diplodia</taxon>
    </lineage>
</organism>
<evidence type="ECO:0000313" key="2">
    <source>
        <dbReference type="EMBL" id="KAL1641190.1"/>
    </source>
</evidence>
<evidence type="ECO:0000256" key="1">
    <source>
        <dbReference type="SAM" id="MobiDB-lite"/>
    </source>
</evidence>
<gene>
    <name evidence="2" type="ORF">SLS58_006298</name>
</gene>
<evidence type="ECO:0000313" key="3">
    <source>
        <dbReference type="Proteomes" id="UP001521184"/>
    </source>
</evidence>
<accession>A0ABR3TNN6</accession>
<keyword evidence="3" id="KW-1185">Reference proteome</keyword>